<accession>A0A6G6Y2G6</accession>
<evidence type="ECO:0008006" key="4">
    <source>
        <dbReference type="Google" id="ProtNLM"/>
    </source>
</evidence>
<dbReference type="AlphaFoldDB" id="A0A6G6Y2G6"/>
<evidence type="ECO:0000313" key="3">
    <source>
        <dbReference type="Proteomes" id="UP000501568"/>
    </source>
</evidence>
<dbReference type="RefSeq" id="WP_165326116.1">
    <property type="nucleotide sequence ID" value="NZ_CP049109.1"/>
</dbReference>
<feature type="chain" id="PRO_5026074375" description="DUF3617 domain-containing protein" evidence="1">
    <location>
        <begin position="35"/>
        <end position="157"/>
    </location>
</feature>
<evidence type="ECO:0000313" key="2">
    <source>
        <dbReference type="EMBL" id="QIG79115.1"/>
    </source>
</evidence>
<gene>
    <name evidence="2" type="ORF">G5C33_04480</name>
</gene>
<keyword evidence="3" id="KW-1185">Reference proteome</keyword>
<feature type="signal peptide" evidence="1">
    <location>
        <begin position="1"/>
        <end position="34"/>
    </location>
</feature>
<name>A0A6G6Y2G6_9SPHN</name>
<organism evidence="2 3">
    <name type="scientific">Stakelama tenebrarum</name>
    <dbReference type="NCBI Taxonomy" id="2711215"/>
    <lineage>
        <taxon>Bacteria</taxon>
        <taxon>Pseudomonadati</taxon>
        <taxon>Pseudomonadota</taxon>
        <taxon>Alphaproteobacteria</taxon>
        <taxon>Sphingomonadales</taxon>
        <taxon>Sphingomonadaceae</taxon>
        <taxon>Stakelama</taxon>
    </lineage>
</organism>
<evidence type="ECO:0000256" key="1">
    <source>
        <dbReference type="SAM" id="SignalP"/>
    </source>
</evidence>
<dbReference type="EMBL" id="CP049109">
    <property type="protein sequence ID" value="QIG79115.1"/>
    <property type="molecule type" value="Genomic_DNA"/>
</dbReference>
<proteinExistence type="predicted"/>
<dbReference type="KEGG" id="spzr:G5C33_04480"/>
<sequence>MFRRNRPAGNRAGAMLAAALGLFAIGAAPMASTAREPVVAGSEPMAAAAPQTLTALAGLEKGKWHLRDLNGDASRDICVRNVSALVQLRHGGAQCSHFVIENTDRKATVHYTCPGHGHGRTTITVETPRLLQLQTQGVLDGSPFSSDFEGRRIGACQ</sequence>
<reference evidence="2 3" key="1">
    <citation type="submission" date="2020-02" db="EMBL/GenBank/DDBJ databases">
        <authorList>
            <person name="Zheng R.K."/>
            <person name="Sun C.M."/>
        </authorList>
    </citation>
    <scope>NUCLEOTIDE SEQUENCE [LARGE SCALE GENOMIC DNA]</scope>
    <source>
        <strain evidence="3">zrk23</strain>
    </source>
</reference>
<protein>
    <recommendedName>
        <fullName evidence="4">DUF3617 domain-containing protein</fullName>
    </recommendedName>
</protein>
<dbReference type="Proteomes" id="UP000501568">
    <property type="component" value="Chromosome"/>
</dbReference>
<keyword evidence="1" id="KW-0732">Signal</keyword>